<feature type="domain" description="Cyclophilin-like" evidence="2">
    <location>
        <begin position="41"/>
        <end position="145"/>
    </location>
</feature>
<keyword evidence="4" id="KW-1185">Reference proteome</keyword>
<dbReference type="Proteomes" id="UP000186221">
    <property type="component" value="Unassembled WGS sequence"/>
</dbReference>
<evidence type="ECO:0000313" key="3">
    <source>
        <dbReference type="EMBL" id="SIS52149.1"/>
    </source>
</evidence>
<dbReference type="STRING" id="453582.SAMN05421580_10293"/>
<organism evidence="3 4">
    <name type="scientific">Rhodobacter aestuarii</name>
    <dbReference type="NCBI Taxonomy" id="453582"/>
    <lineage>
        <taxon>Bacteria</taxon>
        <taxon>Pseudomonadati</taxon>
        <taxon>Pseudomonadota</taxon>
        <taxon>Alphaproteobacteria</taxon>
        <taxon>Rhodobacterales</taxon>
        <taxon>Rhodobacter group</taxon>
        <taxon>Rhodobacter</taxon>
    </lineage>
</organism>
<evidence type="ECO:0000259" key="2">
    <source>
        <dbReference type="Pfam" id="PF18050"/>
    </source>
</evidence>
<dbReference type="SUPFAM" id="SSF50891">
    <property type="entry name" value="Cyclophilin-like"/>
    <property type="match status" value="1"/>
</dbReference>
<dbReference type="InterPro" id="IPR041183">
    <property type="entry name" value="Cyclophilin-like"/>
</dbReference>
<feature type="signal peptide" evidence="1">
    <location>
        <begin position="1"/>
        <end position="22"/>
    </location>
</feature>
<sequence length="149" mass="15848">MYRRAFLCLTLLAFGWAGPMQAEPSAAKDTTAMTKIRVILPDATLTATLDNSAAGRSFAALLPMDLTLNDYHGIEKISDLPGKLDTTGAPRAYKPETGDITLYAPWGNLAIFIKPFSSAAGLVRLGTFDGAIAPLQKSGALSARFELAE</sequence>
<evidence type="ECO:0000256" key="1">
    <source>
        <dbReference type="SAM" id="SignalP"/>
    </source>
</evidence>
<dbReference type="Pfam" id="PF18050">
    <property type="entry name" value="Cyclophil_like2"/>
    <property type="match status" value="1"/>
</dbReference>
<proteinExistence type="predicted"/>
<reference evidence="4" key="1">
    <citation type="submission" date="2017-01" db="EMBL/GenBank/DDBJ databases">
        <authorList>
            <person name="Varghese N."/>
            <person name="Submissions S."/>
        </authorList>
    </citation>
    <scope>NUCLEOTIDE SEQUENCE [LARGE SCALE GENOMIC DNA]</scope>
    <source>
        <strain evidence="4">DSM 19945</strain>
    </source>
</reference>
<protein>
    <recommendedName>
        <fullName evidence="2">Cyclophilin-like domain-containing protein</fullName>
    </recommendedName>
</protein>
<gene>
    <name evidence="3" type="ORF">SAMN05421580_10293</name>
</gene>
<dbReference type="AlphaFoldDB" id="A0A1N7JS18"/>
<name>A0A1N7JS18_9RHOB</name>
<accession>A0A1N7JS18</accession>
<dbReference type="RefSeq" id="WP_245826423.1">
    <property type="nucleotide sequence ID" value="NZ_FTOG01000002.1"/>
</dbReference>
<evidence type="ECO:0000313" key="4">
    <source>
        <dbReference type="Proteomes" id="UP000186221"/>
    </source>
</evidence>
<dbReference type="EMBL" id="FTOG01000002">
    <property type="protein sequence ID" value="SIS52149.1"/>
    <property type="molecule type" value="Genomic_DNA"/>
</dbReference>
<feature type="chain" id="PRO_5009943023" description="Cyclophilin-like domain-containing protein" evidence="1">
    <location>
        <begin position="23"/>
        <end position="149"/>
    </location>
</feature>
<dbReference type="Gene3D" id="2.40.100.20">
    <property type="match status" value="1"/>
</dbReference>
<keyword evidence="1" id="KW-0732">Signal</keyword>
<dbReference type="InterPro" id="IPR029000">
    <property type="entry name" value="Cyclophilin-like_dom_sf"/>
</dbReference>